<dbReference type="InterPro" id="IPR018247">
    <property type="entry name" value="EF_Hand_1_Ca_BS"/>
</dbReference>
<sequence>MRIAVGNSRMDKTWKNKDMSWDDFKQKCSQTIRTTETVAEYRKMSKPAQDNTKDVGGFVGGALKQGKRKNGFVDGRSMLTLDLDHAVPEVWDAVTMLFDFKCLMYSTHKHTPEAPRVRLIIPLSREVSAEEYAPVSRMVAKDIGMEMVDDTCHEAARLMYWPSTSSDGVFLFESQDGPMLNPDDILARYKDWHDTSEWPMSSRQSEIVKRTIAKQADPLEKEGMVGAFCRAYSIEEAIDTFIPDIYKPSAMAGRYDYIPADSSAGVVIYDDKFAYSHHATDPACGQLMNAFDVIRIHKYGALDDKAKPDTSPSKMPSFKAMVDFAIKDEKVKQQLAKERELQAADDFDDGNDVNWQTKLELDKNGGISESLTNFVTILRYDQRLHEIAYNEHSCGISIRDAELLPWEQLKPGWSDADLASLTAYLDRVYHIFSPSKLKNALLTITAERSFHPIKEYLEGLPAWDGKKRLETLLIDYLGAEDSSYVRAVTRKTLVAAVARVYEPGIKFDTVLVLSGPQGIGKSMFFAKLGGVWFSDSLTISDMRDKTGAEKLQGFWIMEIGEMNGIKKVEVETVKSFASRQDDKFRVAYGTVVESHPRQCVICGTSNSQHFLRDVTGNRRFWPVQVTEECEKHPWNMDKMLLEQIWAEALTLYNAGEELILKGTDAEMAAEKQQEALENDDREGLVREYLDKLLPADWAKLSLSEKRMYLAGDEFTTQNRAGVAPRDKVCNLEIWAECFGREPANIRKQDSYELNAIMAKLDGWKRYDGNKSGKLSFKDYGSQIAYVRTAIADDDEELPFC</sequence>
<evidence type="ECO:0000313" key="3">
    <source>
        <dbReference type="Proteomes" id="UP000050833"/>
    </source>
</evidence>
<dbReference type="PANTHER" id="PTHR34985">
    <property type="entry name" value="SLR0554 PROTEIN"/>
    <property type="match status" value="1"/>
</dbReference>
<protein>
    <recommendedName>
        <fullName evidence="1">Virulence-associated protein E-like domain-containing protein</fullName>
    </recommendedName>
</protein>
<dbReference type="AlphaFoldDB" id="A0AAW3JVS6"/>
<organism evidence="2 3">
    <name type="scientific">Butyribacter intestini</name>
    <dbReference type="NCBI Taxonomy" id="1703332"/>
    <lineage>
        <taxon>Bacteria</taxon>
        <taxon>Bacillati</taxon>
        <taxon>Bacillota</taxon>
        <taxon>Clostridia</taxon>
        <taxon>Lachnospirales</taxon>
        <taxon>Lachnospiraceae</taxon>
        <taxon>Butyribacter</taxon>
    </lineage>
</organism>
<gene>
    <name evidence="2" type="ORF">APZ18_03080</name>
</gene>
<accession>A0AAW3JVS6</accession>
<dbReference type="Proteomes" id="UP000050833">
    <property type="component" value="Unassembled WGS sequence"/>
</dbReference>
<feature type="domain" description="Virulence-associated protein E-like" evidence="1">
    <location>
        <begin position="457"/>
        <end position="675"/>
    </location>
</feature>
<evidence type="ECO:0000313" key="2">
    <source>
        <dbReference type="EMBL" id="KQC86193.1"/>
    </source>
</evidence>
<dbReference type="InterPro" id="IPR007936">
    <property type="entry name" value="VapE-like_dom"/>
</dbReference>
<dbReference type="Pfam" id="PF05272">
    <property type="entry name" value="VapE-like_dom"/>
    <property type="match status" value="1"/>
</dbReference>
<name>A0AAW3JVS6_9FIRM</name>
<dbReference type="EMBL" id="LLKB01000001">
    <property type="protein sequence ID" value="KQC86193.1"/>
    <property type="molecule type" value="Genomic_DNA"/>
</dbReference>
<proteinExistence type="predicted"/>
<dbReference type="RefSeq" id="WP_055941492.1">
    <property type="nucleotide sequence ID" value="NZ_LLKB01000001.1"/>
</dbReference>
<dbReference type="PROSITE" id="PS00018">
    <property type="entry name" value="EF_HAND_1"/>
    <property type="match status" value="1"/>
</dbReference>
<dbReference type="PANTHER" id="PTHR34985:SF1">
    <property type="entry name" value="SLR0554 PROTEIN"/>
    <property type="match status" value="1"/>
</dbReference>
<reference evidence="2 3" key="1">
    <citation type="submission" date="2015-10" db="EMBL/GenBank/DDBJ databases">
        <title>Butyribacter intestini gen. nov., sp. nov., a butyric acid-producing bacterium of the family Lachnospiraceae isolated from the human faeces.</title>
        <authorList>
            <person name="Zou Y."/>
            <person name="Xue W."/>
            <person name="Luo G."/>
            <person name="Lv M."/>
        </authorList>
    </citation>
    <scope>NUCLEOTIDE SEQUENCE [LARGE SCALE GENOMIC DNA]</scope>
    <source>
        <strain evidence="2 3">TF01-11</strain>
    </source>
</reference>
<evidence type="ECO:0000259" key="1">
    <source>
        <dbReference type="Pfam" id="PF05272"/>
    </source>
</evidence>
<keyword evidence="3" id="KW-1185">Reference proteome</keyword>
<comment type="caution">
    <text evidence="2">The sequence shown here is derived from an EMBL/GenBank/DDBJ whole genome shotgun (WGS) entry which is preliminary data.</text>
</comment>